<sequence length="354" mass="37633">MRPTVHDIAAAAGVSLATVDRVLNLRPGVRSATREKVEQAIERIGYIRDVAAANLAKSRVYPFTFILPSGDNSFMRGLETEIRAAMRRSAVERTAISLVTVPPFDVEALERALDDARATRPAGLAVVAVDSPIVAAAVGRLHRDGIPAITLVSDLSVSTRDHFAGIDNSAAGRTAGSLMGRFLGTRPGPVVVLAGSMLVRDHRDRLAGFRAVLEADFPGRTILPVLEGHDDPAEAERLVTGAFVGHPDIAGIYSLGAGNRGLIAALKMRRTEAPVCVIAHELTAHTRSALKDGLIDAVLNQDAGHEVRSAIRVLKAKADGQAVLSAQERIRIDIFLKDNLPFDDAAPAPEGDDI</sequence>
<keyword evidence="1" id="KW-0805">Transcription regulation</keyword>
<organism evidence="5 6">
    <name type="scientific">Pararhizobium capsulatum DSM 1112</name>
    <dbReference type="NCBI Taxonomy" id="1121113"/>
    <lineage>
        <taxon>Bacteria</taxon>
        <taxon>Pseudomonadati</taxon>
        <taxon>Pseudomonadota</taxon>
        <taxon>Alphaproteobacteria</taxon>
        <taxon>Hyphomicrobiales</taxon>
        <taxon>Rhizobiaceae</taxon>
        <taxon>Rhizobium/Agrobacterium group</taxon>
        <taxon>Pararhizobium</taxon>
    </lineage>
</organism>
<dbReference type="RefSeq" id="WP_307232871.1">
    <property type="nucleotide sequence ID" value="NZ_JAUSVF010000001.1"/>
</dbReference>
<dbReference type="PANTHER" id="PTHR30146">
    <property type="entry name" value="LACI-RELATED TRANSCRIPTIONAL REPRESSOR"/>
    <property type="match status" value="1"/>
</dbReference>
<dbReference type="PROSITE" id="PS50932">
    <property type="entry name" value="HTH_LACI_2"/>
    <property type="match status" value="1"/>
</dbReference>
<dbReference type="Pfam" id="PF13407">
    <property type="entry name" value="Peripla_BP_4"/>
    <property type="match status" value="1"/>
</dbReference>
<dbReference type="SMART" id="SM00354">
    <property type="entry name" value="HTH_LACI"/>
    <property type="match status" value="1"/>
</dbReference>
<dbReference type="Gene3D" id="1.10.260.40">
    <property type="entry name" value="lambda repressor-like DNA-binding domains"/>
    <property type="match status" value="1"/>
</dbReference>
<evidence type="ECO:0000256" key="1">
    <source>
        <dbReference type="ARBA" id="ARBA00023015"/>
    </source>
</evidence>
<reference evidence="5 6" key="1">
    <citation type="submission" date="2023-07" db="EMBL/GenBank/DDBJ databases">
        <title>Genomic Encyclopedia of Type Strains, Phase IV (KMG-IV): sequencing the most valuable type-strain genomes for metagenomic binning, comparative biology and taxonomic classification.</title>
        <authorList>
            <person name="Goeker M."/>
        </authorList>
    </citation>
    <scope>NUCLEOTIDE SEQUENCE [LARGE SCALE GENOMIC DNA]</scope>
    <source>
        <strain evidence="5 6">DSM 1112</strain>
    </source>
</reference>
<dbReference type="Gene3D" id="3.40.50.2300">
    <property type="match status" value="2"/>
</dbReference>
<keyword evidence="3" id="KW-0804">Transcription</keyword>
<evidence type="ECO:0000313" key="5">
    <source>
        <dbReference type="EMBL" id="MDQ0321896.1"/>
    </source>
</evidence>
<feature type="domain" description="HTH lacI-type" evidence="4">
    <location>
        <begin position="3"/>
        <end position="57"/>
    </location>
</feature>
<dbReference type="EMBL" id="JAUSVF010000001">
    <property type="protein sequence ID" value="MDQ0321896.1"/>
    <property type="molecule type" value="Genomic_DNA"/>
</dbReference>
<dbReference type="CDD" id="cd06307">
    <property type="entry name" value="PBP1_sugar_binding"/>
    <property type="match status" value="1"/>
</dbReference>
<comment type="caution">
    <text evidence="5">The sequence shown here is derived from an EMBL/GenBank/DDBJ whole genome shotgun (WGS) entry which is preliminary data.</text>
</comment>
<evidence type="ECO:0000313" key="6">
    <source>
        <dbReference type="Proteomes" id="UP001230207"/>
    </source>
</evidence>
<gene>
    <name evidence="5" type="ORF">QO002_004034</name>
</gene>
<dbReference type="InterPro" id="IPR025997">
    <property type="entry name" value="SBP_2_dom"/>
</dbReference>
<evidence type="ECO:0000256" key="2">
    <source>
        <dbReference type="ARBA" id="ARBA00023125"/>
    </source>
</evidence>
<proteinExistence type="predicted"/>
<accession>A0ABU0BUG0</accession>
<keyword evidence="6" id="KW-1185">Reference proteome</keyword>
<dbReference type="Proteomes" id="UP001230207">
    <property type="component" value="Unassembled WGS sequence"/>
</dbReference>
<name>A0ABU0BUG0_9HYPH</name>
<dbReference type="PRINTS" id="PR00036">
    <property type="entry name" value="HTHLACI"/>
</dbReference>
<dbReference type="PROSITE" id="PS00356">
    <property type="entry name" value="HTH_LACI_1"/>
    <property type="match status" value="1"/>
</dbReference>
<dbReference type="InterPro" id="IPR010982">
    <property type="entry name" value="Lambda_DNA-bd_dom_sf"/>
</dbReference>
<evidence type="ECO:0000256" key="3">
    <source>
        <dbReference type="ARBA" id="ARBA00023163"/>
    </source>
</evidence>
<dbReference type="InterPro" id="IPR028082">
    <property type="entry name" value="Peripla_BP_I"/>
</dbReference>
<dbReference type="PANTHER" id="PTHR30146:SF152">
    <property type="entry name" value="TRANSCRIPTIONAL REGULATORY PROTEIN"/>
    <property type="match status" value="1"/>
</dbReference>
<dbReference type="SUPFAM" id="SSF47413">
    <property type="entry name" value="lambda repressor-like DNA-binding domains"/>
    <property type="match status" value="1"/>
</dbReference>
<dbReference type="CDD" id="cd01392">
    <property type="entry name" value="HTH_LacI"/>
    <property type="match status" value="1"/>
</dbReference>
<protein>
    <submittedName>
        <fullName evidence="5">LacI family transcriptional regulator</fullName>
    </submittedName>
</protein>
<evidence type="ECO:0000259" key="4">
    <source>
        <dbReference type="PROSITE" id="PS50932"/>
    </source>
</evidence>
<dbReference type="SUPFAM" id="SSF53822">
    <property type="entry name" value="Periplasmic binding protein-like I"/>
    <property type="match status" value="1"/>
</dbReference>
<dbReference type="InterPro" id="IPR000843">
    <property type="entry name" value="HTH_LacI"/>
</dbReference>
<keyword evidence="2" id="KW-0238">DNA-binding</keyword>
<dbReference type="Pfam" id="PF00356">
    <property type="entry name" value="LacI"/>
    <property type="match status" value="1"/>
</dbReference>